<name>A0A448X9L6_9PLAT</name>
<dbReference type="Proteomes" id="UP000784294">
    <property type="component" value="Unassembled WGS sequence"/>
</dbReference>
<protein>
    <submittedName>
        <fullName evidence="1">Uncharacterized protein</fullName>
    </submittedName>
</protein>
<gene>
    <name evidence="1" type="ORF">PXEA_LOCUS25123</name>
</gene>
<reference evidence="1" key="1">
    <citation type="submission" date="2018-11" db="EMBL/GenBank/DDBJ databases">
        <authorList>
            <consortium name="Pathogen Informatics"/>
        </authorList>
    </citation>
    <scope>NUCLEOTIDE SEQUENCE</scope>
</reference>
<evidence type="ECO:0000313" key="1">
    <source>
        <dbReference type="EMBL" id="VEL31683.1"/>
    </source>
</evidence>
<organism evidence="1 2">
    <name type="scientific">Protopolystoma xenopodis</name>
    <dbReference type="NCBI Taxonomy" id="117903"/>
    <lineage>
        <taxon>Eukaryota</taxon>
        <taxon>Metazoa</taxon>
        <taxon>Spiralia</taxon>
        <taxon>Lophotrochozoa</taxon>
        <taxon>Platyhelminthes</taxon>
        <taxon>Monogenea</taxon>
        <taxon>Polyopisthocotylea</taxon>
        <taxon>Polystomatidea</taxon>
        <taxon>Polystomatidae</taxon>
        <taxon>Protopolystoma</taxon>
    </lineage>
</organism>
<comment type="caution">
    <text evidence="1">The sequence shown here is derived from an EMBL/GenBank/DDBJ whole genome shotgun (WGS) entry which is preliminary data.</text>
</comment>
<accession>A0A448X9L6</accession>
<dbReference type="EMBL" id="CAAALY010125336">
    <property type="protein sequence ID" value="VEL31683.1"/>
    <property type="molecule type" value="Genomic_DNA"/>
</dbReference>
<sequence>MLFPRLEENASIDERLIQIWLLKLRCLLGASEKIDALRARSLVDVEWLRTFKQTAYGNVLEMLFKRIRSQAFQIKVCYYGIVLSLCPRDFKGKGNADFSGKTVLLG</sequence>
<evidence type="ECO:0000313" key="2">
    <source>
        <dbReference type="Proteomes" id="UP000784294"/>
    </source>
</evidence>
<keyword evidence="2" id="KW-1185">Reference proteome</keyword>
<proteinExistence type="predicted"/>
<dbReference type="AlphaFoldDB" id="A0A448X9L6"/>